<feature type="region of interest" description="Disordered" evidence="1">
    <location>
        <begin position="776"/>
        <end position="799"/>
    </location>
</feature>
<sequence>MVYKQRTSMSSGYLPPDGIATASGCAASSNDIKGDGRRHQQDWAQVNDWELHREHITELYRDQGLHLRQVQAIMSDRYHFHASQRMYKTRISKWAIDKNLKAAEVAAILRMQQSRAALGKASKFFIRGRDIDFARVEQYLKRDPTLLKQFQKADESDATKMDVIYGHAEAAGITCRTPSPTPSPTPSSPADEHQQHHPHHSHHPLHQQQRLGVQESFQQREHNYHHQHQQRQQHPHSLFRSHNSLPPTSISTITSHTPLSTPTMVTAEASFSSLPSATFSLPSPTSSFPMTTTASLSCMQYNSAPRPHMGGTAPHNSYGRDIVTNPPPLMSHDAMFVTGEVPPNLSASTAAPFHQGASIMSPTPPYSSAALTASASKDDLSWLMRDYARGAFQQGVWVPRRQISASASPYTYVSTKRTRSLANHPVTPITPVTPAAPVIPLTPGISRSPTADSADRLAAWSNLVHDLRRLLSREIISQTFNRVHATMDTLGQQLHTEDPALLYHILFHSIAFGTAAASTPDPCIAAKIRNLAKSLCKHVQSLAHIMLGAAHPVSRIFCQLFAQSKSENQCGHYCHSRIYDRAHLEALQAPMRALQEALVEHDPTVVDGAATAQCQRMAYLLRQAAGGRLVALDNVACLTAPSEVADIMARLQTSPNLHTQLHSFTTYLDYLIDRSAQTYHELAAQAAQATYHITSSPPDNGGEHACGSMTASVAASTYQLQSGAIPVATSGMMAAATAAAVSMQSPLSLSATSTPSSSASPGPTFTHLSSVMPATFLPGPMATDSSTSSLSPASSSMTTPRTVLASSVLTGDGGEHQLPTQQQLPWHRQSTYPPVPPLYHHQKLGACVETGHSAAMAAQTLNGTATAVMTVGGTPEPGSLTWELGDVVDMNWIGGD</sequence>
<dbReference type="InterPro" id="IPR025676">
    <property type="entry name" value="Clr5_dom"/>
</dbReference>
<dbReference type="EMBL" id="CAWUOM010000014">
    <property type="protein sequence ID" value="CAK7265084.1"/>
    <property type="molecule type" value="Genomic_DNA"/>
</dbReference>
<organism evidence="3 4">
    <name type="scientific">Sporothrix epigloea</name>
    <dbReference type="NCBI Taxonomy" id="1892477"/>
    <lineage>
        <taxon>Eukaryota</taxon>
        <taxon>Fungi</taxon>
        <taxon>Dikarya</taxon>
        <taxon>Ascomycota</taxon>
        <taxon>Pezizomycotina</taxon>
        <taxon>Sordariomycetes</taxon>
        <taxon>Sordariomycetidae</taxon>
        <taxon>Ophiostomatales</taxon>
        <taxon>Ophiostomataceae</taxon>
        <taxon>Sporothrix</taxon>
    </lineage>
</organism>
<dbReference type="Proteomes" id="UP001642501">
    <property type="component" value="Unassembled WGS sequence"/>
</dbReference>
<keyword evidence="4" id="KW-1185">Reference proteome</keyword>
<reference evidence="3 4" key="1">
    <citation type="submission" date="2024-01" db="EMBL/GenBank/DDBJ databases">
        <authorList>
            <person name="Allen C."/>
            <person name="Tagirdzhanova G."/>
        </authorList>
    </citation>
    <scope>NUCLEOTIDE SEQUENCE [LARGE SCALE GENOMIC DNA]</scope>
    <source>
        <strain evidence="3 4">CBS 573.63</strain>
    </source>
</reference>
<evidence type="ECO:0000259" key="2">
    <source>
        <dbReference type="Pfam" id="PF14420"/>
    </source>
</evidence>
<accession>A0ABP0DA30</accession>
<feature type="domain" description="Clr5" evidence="2">
    <location>
        <begin position="47"/>
        <end position="98"/>
    </location>
</feature>
<evidence type="ECO:0000256" key="1">
    <source>
        <dbReference type="SAM" id="MobiDB-lite"/>
    </source>
</evidence>
<feature type="compositionally biased region" description="Basic residues" evidence="1">
    <location>
        <begin position="225"/>
        <end position="239"/>
    </location>
</feature>
<comment type="caution">
    <text evidence="3">The sequence shown here is derived from an EMBL/GenBank/DDBJ whole genome shotgun (WGS) entry which is preliminary data.</text>
</comment>
<feature type="compositionally biased region" description="Basic residues" evidence="1">
    <location>
        <begin position="196"/>
        <end position="205"/>
    </location>
</feature>
<gene>
    <name evidence="3" type="ORF">SEPCBS57363_001407</name>
</gene>
<feature type="region of interest" description="Disordered" evidence="1">
    <location>
        <begin position="172"/>
        <end position="250"/>
    </location>
</feature>
<dbReference type="PANTHER" id="PTHR38788">
    <property type="entry name" value="CLR5 DOMAIN-CONTAINING PROTEIN"/>
    <property type="match status" value="1"/>
</dbReference>
<protein>
    <recommendedName>
        <fullName evidence="2">Clr5 domain-containing protein</fullName>
    </recommendedName>
</protein>
<evidence type="ECO:0000313" key="4">
    <source>
        <dbReference type="Proteomes" id="UP001642501"/>
    </source>
</evidence>
<proteinExistence type="predicted"/>
<dbReference type="Pfam" id="PF14420">
    <property type="entry name" value="Clr5"/>
    <property type="match status" value="1"/>
</dbReference>
<feature type="compositionally biased region" description="Low complexity" evidence="1">
    <location>
        <begin position="783"/>
        <end position="799"/>
    </location>
</feature>
<dbReference type="PANTHER" id="PTHR38788:SF3">
    <property type="entry name" value="CLR5 DOMAIN-CONTAINING PROTEIN"/>
    <property type="match status" value="1"/>
</dbReference>
<evidence type="ECO:0000313" key="3">
    <source>
        <dbReference type="EMBL" id="CAK7265084.1"/>
    </source>
</evidence>
<name>A0ABP0DA30_9PEZI</name>